<accession>A0A9X2GMQ7</accession>
<organism evidence="11 12">
    <name type="scientific">Nonomuraea thailandensis</name>
    <dbReference type="NCBI Taxonomy" id="1188745"/>
    <lineage>
        <taxon>Bacteria</taxon>
        <taxon>Bacillati</taxon>
        <taxon>Actinomycetota</taxon>
        <taxon>Actinomycetes</taxon>
        <taxon>Streptosporangiales</taxon>
        <taxon>Streptosporangiaceae</taxon>
        <taxon>Nonomuraea</taxon>
    </lineage>
</organism>
<dbReference type="GO" id="GO:0005524">
    <property type="term" value="F:ATP binding"/>
    <property type="evidence" value="ECO:0007669"/>
    <property type="project" value="UniProtKB-KW"/>
</dbReference>
<keyword evidence="7 9" id="KW-1133">Transmembrane helix</keyword>
<dbReference type="CDD" id="cd06581">
    <property type="entry name" value="TM_PBP1_LivM_like"/>
    <property type="match status" value="1"/>
</dbReference>
<name>A0A9X2GMQ7_9ACTN</name>
<dbReference type="InterPro" id="IPR001851">
    <property type="entry name" value="ABC_transp_permease"/>
</dbReference>
<dbReference type="InterPro" id="IPR027417">
    <property type="entry name" value="P-loop_NTPase"/>
</dbReference>
<dbReference type="Pfam" id="PF00005">
    <property type="entry name" value="ABC_tran"/>
    <property type="match status" value="1"/>
</dbReference>
<evidence type="ECO:0000313" key="11">
    <source>
        <dbReference type="EMBL" id="MCP2360530.1"/>
    </source>
</evidence>
<keyword evidence="5" id="KW-0547">Nucleotide-binding</keyword>
<dbReference type="AlphaFoldDB" id="A0A9X2GMQ7"/>
<evidence type="ECO:0000256" key="7">
    <source>
        <dbReference type="ARBA" id="ARBA00022989"/>
    </source>
</evidence>
<dbReference type="Gene3D" id="3.40.50.300">
    <property type="entry name" value="P-loop containing nucleotide triphosphate hydrolases"/>
    <property type="match status" value="1"/>
</dbReference>
<reference evidence="11" key="1">
    <citation type="submission" date="2022-06" db="EMBL/GenBank/DDBJ databases">
        <title>Sequencing the genomes of 1000 actinobacteria strains.</title>
        <authorList>
            <person name="Klenk H.-P."/>
        </authorList>
    </citation>
    <scope>NUCLEOTIDE SEQUENCE</scope>
    <source>
        <strain evidence="11">DSM 46694</strain>
    </source>
</reference>
<keyword evidence="12" id="KW-1185">Reference proteome</keyword>
<dbReference type="PANTHER" id="PTHR45772">
    <property type="entry name" value="CONSERVED COMPONENT OF ABC TRANSPORTER FOR NATURAL AMINO ACIDS-RELATED"/>
    <property type="match status" value="1"/>
</dbReference>
<dbReference type="InterPro" id="IPR043428">
    <property type="entry name" value="LivM-like"/>
</dbReference>
<dbReference type="InterPro" id="IPR051120">
    <property type="entry name" value="ABC_AA/LPS_Transport"/>
</dbReference>
<dbReference type="InterPro" id="IPR003439">
    <property type="entry name" value="ABC_transporter-like_ATP-bd"/>
</dbReference>
<feature type="transmembrane region" description="Helical" evidence="9">
    <location>
        <begin position="28"/>
        <end position="47"/>
    </location>
</feature>
<comment type="caution">
    <text evidence="11">The sequence shown here is derived from an EMBL/GenBank/DDBJ whole genome shotgun (WGS) entry which is preliminary data.</text>
</comment>
<evidence type="ECO:0000256" key="3">
    <source>
        <dbReference type="ARBA" id="ARBA00022475"/>
    </source>
</evidence>
<dbReference type="GO" id="GO:0015658">
    <property type="term" value="F:branched-chain amino acid transmembrane transporter activity"/>
    <property type="evidence" value="ECO:0007669"/>
    <property type="project" value="InterPro"/>
</dbReference>
<feature type="transmembrane region" description="Helical" evidence="9">
    <location>
        <begin position="82"/>
        <end position="102"/>
    </location>
</feature>
<dbReference type="InterPro" id="IPR017871">
    <property type="entry name" value="ABC_transporter-like_CS"/>
</dbReference>
<evidence type="ECO:0000256" key="1">
    <source>
        <dbReference type="ARBA" id="ARBA00004651"/>
    </source>
</evidence>
<dbReference type="SMART" id="SM00382">
    <property type="entry name" value="AAA"/>
    <property type="match status" value="1"/>
</dbReference>
<dbReference type="GO" id="GO:0016887">
    <property type="term" value="F:ATP hydrolysis activity"/>
    <property type="evidence" value="ECO:0007669"/>
    <property type="project" value="InterPro"/>
</dbReference>
<dbReference type="Pfam" id="PF02653">
    <property type="entry name" value="BPD_transp_2"/>
    <property type="match status" value="1"/>
</dbReference>
<evidence type="ECO:0000256" key="8">
    <source>
        <dbReference type="ARBA" id="ARBA00023136"/>
    </source>
</evidence>
<dbReference type="PROSITE" id="PS50893">
    <property type="entry name" value="ABC_TRANSPORTER_2"/>
    <property type="match status" value="1"/>
</dbReference>
<comment type="subcellular location">
    <subcellularLocation>
        <location evidence="1">Cell membrane</location>
        <topology evidence="1">Multi-pass membrane protein</topology>
    </subcellularLocation>
</comment>
<keyword evidence="2" id="KW-0813">Transport</keyword>
<dbReference type="GO" id="GO:0005886">
    <property type="term" value="C:plasma membrane"/>
    <property type="evidence" value="ECO:0007669"/>
    <property type="project" value="UniProtKB-SubCell"/>
</dbReference>
<feature type="domain" description="ABC transporter" evidence="10">
    <location>
        <begin position="341"/>
        <end position="580"/>
    </location>
</feature>
<dbReference type="PROSITE" id="PS00211">
    <property type="entry name" value="ABC_TRANSPORTER_1"/>
    <property type="match status" value="1"/>
</dbReference>
<dbReference type="CDD" id="cd03219">
    <property type="entry name" value="ABC_Mj1267_LivG_branched"/>
    <property type="match status" value="1"/>
</dbReference>
<feature type="transmembrane region" description="Helical" evidence="9">
    <location>
        <begin position="59"/>
        <end position="76"/>
    </location>
</feature>
<evidence type="ECO:0000256" key="5">
    <source>
        <dbReference type="ARBA" id="ARBA00022741"/>
    </source>
</evidence>
<keyword evidence="3" id="KW-1003">Cell membrane</keyword>
<keyword evidence="6" id="KW-0067">ATP-binding</keyword>
<gene>
    <name evidence="11" type="ORF">HD597_007550</name>
</gene>
<evidence type="ECO:0000259" key="10">
    <source>
        <dbReference type="PROSITE" id="PS50893"/>
    </source>
</evidence>
<keyword evidence="4 9" id="KW-0812">Transmembrane</keyword>
<dbReference type="Proteomes" id="UP001139648">
    <property type="component" value="Unassembled WGS sequence"/>
</dbReference>
<dbReference type="InterPro" id="IPR003593">
    <property type="entry name" value="AAA+_ATPase"/>
</dbReference>
<dbReference type="SUPFAM" id="SSF52540">
    <property type="entry name" value="P-loop containing nucleoside triphosphate hydrolases"/>
    <property type="match status" value="1"/>
</dbReference>
<feature type="transmembrane region" description="Helical" evidence="9">
    <location>
        <begin position="203"/>
        <end position="223"/>
    </location>
</feature>
<dbReference type="RefSeq" id="WP_253748542.1">
    <property type="nucleotide sequence ID" value="NZ_BAABKA010000108.1"/>
</dbReference>
<evidence type="ECO:0000313" key="12">
    <source>
        <dbReference type="Proteomes" id="UP001139648"/>
    </source>
</evidence>
<feature type="transmembrane region" description="Helical" evidence="9">
    <location>
        <begin position="281"/>
        <end position="300"/>
    </location>
</feature>
<evidence type="ECO:0000256" key="6">
    <source>
        <dbReference type="ARBA" id="ARBA00022840"/>
    </source>
</evidence>
<feature type="transmembrane region" description="Helical" evidence="9">
    <location>
        <begin position="109"/>
        <end position="126"/>
    </location>
</feature>
<feature type="transmembrane region" description="Helical" evidence="9">
    <location>
        <begin position="154"/>
        <end position="172"/>
    </location>
</feature>
<dbReference type="InterPro" id="IPR032823">
    <property type="entry name" value="BCA_ABC_TP_C"/>
</dbReference>
<proteinExistence type="predicted"/>
<evidence type="ECO:0000256" key="2">
    <source>
        <dbReference type="ARBA" id="ARBA00022448"/>
    </source>
</evidence>
<keyword evidence="8 9" id="KW-0472">Membrane</keyword>
<sequence>MKAHAVAGACLAVLLLYPVVNPWQPYPQAVLLLGFLLAIQATSWNIISGYAGYVSLGHSMFLGLGSYTVGILALRWGVNPLWVAPLGGVVATVAAVAIGSVVLRTRGHAFVIITIAMLLAAQIVAVNSRDLTRGSDGITLELPFWHRDFQNIPFYYAFLLLLVLTVLFSAWLRRTKLGTGLLAIRQDEGKAASIGVDTTRFKIVAYAASACFIGVAGGVHAYYLTFINPVGSFAILGSVTIVLAALAGGRGTLYGPVVGAFLVNLVSEAATVHAGGAQSRVLLFGGALVLVVLFLPRGLLPTVGEWWRRRRPAPVEYIEQPAVSSVRERLPERPAGGEVLLSLRGVSKRFGGLVAVDDVSLDVRQGTITALIGPNGSGKTTLFNLITGGLPADSGEIRLDGRRIDGLRPWRRCHLGLGRSYQVTRLFPDLTVQENVVAPLADSRWRTMLSGAVRGHEAERARDLLGLVGLGRFAAQPAGALSYGQQKLVELAQVLMLEPRLILLDEPAGGVNPSLLGRITEVIRELNAAGVTFLVVEHNIPLVLDLCDPVAVLAGGRVIAEGPPERVREDPAVLEAYLGADWTPAVR</sequence>
<protein>
    <submittedName>
        <fullName evidence="11">Branched-chain amino acid transport system permease protein</fullName>
    </submittedName>
</protein>
<dbReference type="EMBL" id="JAMZEB010000002">
    <property type="protein sequence ID" value="MCP2360530.1"/>
    <property type="molecule type" value="Genomic_DNA"/>
</dbReference>
<dbReference type="PANTHER" id="PTHR45772:SF9">
    <property type="entry name" value="CONSERVED COMPONENT OF ABC TRANSPORTER FOR NATURAL AMINO ACIDS"/>
    <property type="match status" value="1"/>
</dbReference>
<evidence type="ECO:0000256" key="4">
    <source>
        <dbReference type="ARBA" id="ARBA00022692"/>
    </source>
</evidence>
<dbReference type="Pfam" id="PF12399">
    <property type="entry name" value="BCA_ABC_TP_C"/>
    <property type="match status" value="1"/>
</dbReference>
<evidence type="ECO:0000256" key="9">
    <source>
        <dbReference type="SAM" id="Phobius"/>
    </source>
</evidence>